<name>A0ABW2M0T4_9FLAO</name>
<evidence type="ECO:0000313" key="1">
    <source>
        <dbReference type="EMBL" id="MFC7347663.1"/>
    </source>
</evidence>
<evidence type="ECO:0000313" key="2">
    <source>
        <dbReference type="Proteomes" id="UP001596550"/>
    </source>
</evidence>
<comment type="caution">
    <text evidence="1">The sequence shown here is derived from an EMBL/GenBank/DDBJ whole genome shotgun (WGS) entry which is preliminary data.</text>
</comment>
<gene>
    <name evidence="1" type="ORF">ACFQO9_13125</name>
</gene>
<organism evidence="1 2">
    <name type="scientific">Chryseobacterium zhengzhouense</name>
    <dbReference type="NCBI Taxonomy" id="1636086"/>
    <lineage>
        <taxon>Bacteria</taxon>
        <taxon>Pseudomonadati</taxon>
        <taxon>Bacteroidota</taxon>
        <taxon>Flavobacteriia</taxon>
        <taxon>Flavobacteriales</taxon>
        <taxon>Weeksellaceae</taxon>
        <taxon>Chryseobacterium group</taxon>
        <taxon>Chryseobacterium</taxon>
    </lineage>
</organism>
<evidence type="ECO:0008006" key="3">
    <source>
        <dbReference type="Google" id="ProtNLM"/>
    </source>
</evidence>
<keyword evidence="2" id="KW-1185">Reference proteome</keyword>
<dbReference type="EMBL" id="JBHTCR010000005">
    <property type="protein sequence ID" value="MFC7347663.1"/>
    <property type="molecule type" value="Genomic_DNA"/>
</dbReference>
<proteinExistence type="predicted"/>
<accession>A0ABW2M0T4</accession>
<dbReference type="Proteomes" id="UP001596550">
    <property type="component" value="Unassembled WGS sequence"/>
</dbReference>
<reference evidence="2" key="1">
    <citation type="journal article" date="2019" name="Int. J. Syst. Evol. Microbiol.">
        <title>The Global Catalogue of Microorganisms (GCM) 10K type strain sequencing project: providing services to taxonomists for standard genome sequencing and annotation.</title>
        <authorList>
            <consortium name="The Broad Institute Genomics Platform"/>
            <consortium name="The Broad Institute Genome Sequencing Center for Infectious Disease"/>
            <person name="Wu L."/>
            <person name="Ma J."/>
        </authorList>
    </citation>
    <scope>NUCLEOTIDE SEQUENCE [LARGE SCALE GENOMIC DNA]</scope>
    <source>
        <strain evidence="2">CCUG 54781</strain>
    </source>
</reference>
<dbReference type="RefSeq" id="WP_378179758.1">
    <property type="nucleotide sequence ID" value="NZ_JBHTCR010000005.1"/>
</dbReference>
<protein>
    <recommendedName>
        <fullName evidence="3">Lipoprotein</fullName>
    </recommendedName>
</protein>
<sequence>MKTPILFKNLLSYFGALILAVFSLCVIRCTPPPPTPPPPVSDAYKSKLITKEEARVLFDEYSRTNNMILTKARNGNPDSRWYWFSLEEMESYIQYVKENADKQNLKDVGIRIYLGKYPENHPQNRMAKPEFAGYQTVFLMPTSKMTQDSISSRQRRGVITDENQDVENIQPMNMTNLSPPPNSMTNTMN</sequence>